<dbReference type="InterPro" id="IPR045275">
    <property type="entry name" value="MscS_archaea/bacteria_type"/>
</dbReference>
<evidence type="ECO:0000259" key="8">
    <source>
        <dbReference type="Pfam" id="PF00924"/>
    </source>
</evidence>
<dbReference type="Pfam" id="PF21082">
    <property type="entry name" value="MS_channel_3rd"/>
    <property type="match status" value="1"/>
</dbReference>
<feature type="transmembrane region" description="Helical" evidence="7">
    <location>
        <begin position="12"/>
        <end position="39"/>
    </location>
</feature>
<dbReference type="SUPFAM" id="SSF50182">
    <property type="entry name" value="Sm-like ribonucleoproteins"/>
    <property type="match status" value="1"/>
</dbReference>
<dbReference type="InterPro" id="IPR011066">
    <property type="entry name" value="MscS_channel_C_sf"/>
</dbReference>
<feature type="domain" description="Mechanosensitive ion channel MscS C-terminal" evidence="9">
    <location>
        <begin position="183"/>
        <end position="265"/>
    </location>
</feature>
<dbReference type="GO" id="GO:0005886">
    <property type="term" value="C:plasma membrane"/>
    <property type="evidence" value="ECO:0007669"/>
    <property type="project" value="UniProtKB-SubCell"/>
</dbReference>
<gene>
    <name evidence="10" type="ORF">GCM10010995_02370</name>
</gene>
<evidence type="ECO:0000256" key="7">
    <source>
        <dbReference type="RuleBase" id="RU369025"/>
    </source>
</evidence>
<protein>
    <recommendedName>
        <fullName evidence="7">Small-conductance mechanosensitive channel</fullName>
    </recommendedName>
</protein>
<dbReference type="Gene3D" id="3.30.70.100">
    <property type="match status" value="1"/>
</dbReference>
<keyword evidence="7" id="KW-0813">Transport</keyword>
<comment type="subcellular location">
    <subcellularLocation>
        <location evidence="7">Cell inner membrane</location>
        <topology evidence="7">Multi-pass membrane protein</topology>
    </subcellularLocation>
    <subcellularLocation>
        <location evidence="1">Cell membrane</location>
        <topology evidence="1">Multi-pass membrane protein</topology>
    </subcellularLocation>
</comment>
<evidence type="ECO:0000313" key="10">
    <source>
        <dbReference type="EMBL" id="GGF88691.1"/>
    </source>
</evidence>
<dbReference type="GO" id="GO:0008381">
    <property type="term" value="F:mechanosensitive monoatomic ion channel activity"/>
    <property type="evidence" value="ECO:0007669"/>
    <property type="project" value="InterPro"/>
</dbReference>
<feature type="domain" description="Mechanosensitive ion channel MscS" evidence="8">
    <location>
        <begin position="113"/>
        <end position="174"/>
    </location>
</feature>
<comment type="function">
    <text evidence="7">Mechanosensitive channel that participates in the regulation of osmotic pressure changes within the cell, opening in response to stretch forces in the membrane lipid bilayer, without the need for other proteins. Contributes to normal resistance to hypoosmotic shock. Forms an ion channel of 1.0 nanosiemens conductance with a slight preference for anions.</text>
</comment>
<dbReference type="InterPro" id="IPR011014">
    <property type="entry name" value="MscS_channel_TM-2"/>
</dbReference>
<feature type="transmembrane region" description="Helical" evidence="7">
    <location>
        <begin position="93"/>
        <end position="120"/>
    </location>
</feature>
<dbReference type="Pfam" id="PF00924">
    <property type="entry name" value="MS_channel_2nd"/>
    <property type="match status" value="1"/>
</dbReference>
<keyword evidence="3" id="KW-1003">Cell membrane</keyword>
<organism evidence="10 11">
    <name type="scientific">Cysteiniphilum litorale</name>
    <dbReference type="NCBI Taxonomy" id="2056700"/>
    <lineage>
        <taxon>Bacteria</taxon>
        <taxon>Pseudomonadati</taxon>
        <taxon>Pseudomonadota</taxon>
        <taxon>Gammaproteobacteria</taxon>
        <taxon>Thiotrichales</taxon>
        <taxon>Fastidiosibacteraceae</taxon>
        <taxon>Cysteiniphilum</taxon>
    </lineage>
</organism>
<dbReference type="AlphaFoldDB" id="A0A8J3E7P8"/>
<dbReference type="RefSeq" id="WP_117001164.1">
    <property type="nucleotide sequence ID" value="NZ_BMJS01000001.1"/>
</dbReference>
<dbReference type="OrthoDB" id="9809206at2"/>
<evidence type="ECO:0000256" key="5">
    <source>
        <dbReference type="ARBA" id="ARBA00022989"/>
    </source>
</evidence>
<keyword evidence="7" id="KW-0997">Cell inner membrane</keyword>
<keyword evidence="11" id="KW-1185">Reference proteome</keyword>
<feature type="transmembrane region" description="Helical" evidence="7">
    <location>
        <begin position="60"/>
        <end position="81"/>
    </location>
</feature>
<accession>A0A8J3E7P8</accession>
<evidence type="ECO:0000259" key="9">
    <source>
        <dbReference type="Pfam" id="PF21082"/>
    </source>
</evidence>
<comment type="subunit">
    <text evidence="7">Homoheptamer.</text>
</comment>
<dbReference type="Gene3D" id="2.30.30.60">
    <property type="match status" value="1"/>
</dbReference>
<sequence>MEFQTQNINQYFQWIISLILEHLPSVILALIIFVIGLILAKVVRSTTQKLLFKTKLDKAVTMFLMQILHIFLVIFVILIALSEMGISTTPLTAAITALIVGIGMSLRTSANIVVSGIMIVSTRPFRIGEFVDMGGTTGTVEAINFVFCTLRTTDGREVKVPNSLVTSRIITNFSNNEFRRNDFIIGIGYSSDLKKAKLLLQELVTNNANIIQEGDKAPIIRVDALADSSVNLLVRYWTKRADFQETKWALTEQTKLCFDDNDIEIPFPQRSLHIENIPAQLSIDKK</sequence>
<evidence type="ECO:0000256" key="3">
    <source>
        <dbReference type="ARBA" id="ARBA00022475"/>
    </source>
</evidence>
<evidence type="ECO:0000256" key="2">
    <source>
        <dbReference type="ARBA" id="ARBA00008017"/>
    </source>
</evidence>
<reference evidence="10" key="2">
    <citation type="submission" date="2020-09" db="EMBL/GenBank/DDBJ databases">
        <authorList>
            <person name="Sun Q."/>
            <person name="Zhou Y."/>
        </authorList>
    </citation>
    <scope>NUCLEOTIDE SEQUENCE</scope>
    <source>
        <strain evidence="10">CGMCC 1.15758</strain>
    </source>
</reference>
<comment type="caution">
    <text evidence="7">Lacks conserved residue(s) required for the propagation of feature annotation.</text>
</comment>
<dbReference type="PROSITE" id="PS01246">
    <property type="entry name" value="UPF0003"/>
    <property type="match status" value="1"/>
</dbReference>
<keyword evidence="7" id="KW-0406">Ion transport</keyword>
<keyword evidence="5 7" id="KW-1133">Transmembrane helix</keyword>
<evidence type="ECO:0000256" key="6">
    <source>
        <dbReference type="ARBA" id="ARBA00023136"/>
    </source>
</evidence>
<reference evidence="10" key="1">
    <citation type="journal article" date="2014" name="Int. J. Syst. Evol. Microbiol.">
        <title>Complete genome sequence of Corynebacterium casei LMG S-19264T (=DSM 44701T), isolated from a smear-ripened cheese.</title>
        <authorList>
            <consortium name="US DOE Joint Genome Institute (JGI-PGF)"/>
            <person name="Walter F."/>
            <person name="Albersmeier A."/>
            <person name="Kalinowski J."/>
            <person name="Ruckert C."/>
        </authorList>
    </citation>
    <scope>NUCLEOTIDE SEQUENCE</scope>
    <source>
        <strain evidence="10">CGMCC 1.15758</strain>
    </source>
</reference>
<keyword evidence="7" id="KW-0407">Ion channel</keyword>
<dbReference type="Gene3D" id="1.10.287.1260">
    <property type="match status" value="1"/>
</dbReference>
<keyword evidence="4 7" id="KW-0812">Transmembrane</keyword>
<evidence type="ECO:0000313" key="11">
    <source>
        <dbReference type="Proteomes" id="UP000636949"/>
    </source>
</evidence>
<dbReference type="InterPro" id="IPR010920">
    <property type="entry name" value="LSM_dom_sf"/>
</dbReference>
<comment type="caution">
    <text evidence="10">The sequence shown here is derived from an EMBL/GenBank/DDBJ whole genome shotgun (WGS) entry which is preliminary data.</text>
</comment>
<proteinExistence type="inferred from homology"/>
<evidence type="ECO:0000256" key="1">
    <source>
        <dbReference type="ARBA" id="ARBA00004651"/>
    </source>
</evidence>
<dbReference type="EMBL" id="BMJS01000001">
    <property type="protein sequence ID" value="GGF88691.1"/>
    <property type="molecule type" value="Genomic_DNA"/>
</dbReference>
<name>A0A8J3E7P8_9GAMM</name>
<dbReference type="Proteomes" id="UP000636949">
    <property type="component" value="Unassembled WGS sequence"/>
</dbReference>
<dbReference type="PANTHER" id="PTHR30221">
    <property type="entry name" value="SMALL-CONDUCTANCE MECHANOSENSITIVE CHANNEL"/>
    <property type="match status" value="1"/>
</dbReference>
<dbReference type="InterPro" id="IPR008910">
    <property type="entry name" value="MSC_TM_helix"/>
</dbReference>
<comment type="similarity">
    <text evidence="2 7">Belongs to the MscS (TC 1.A.23) family.</text>
</comment>
<dbReference type="InterPro" id="IPR023408">
    <property type="entry name" value="MscS_beta-dom_sf"/>
</dbReference>
<dbReference type="PANTHER" id="PTHR30221:SF8">
    <property type="entry name" value="SMALL-CONDUCTANCE MECHANOSENSITIVE CHANNEL"/>
    <property type="match status" value="1"/>
</dbReference>
<dbReference type="InterPro" id="IPR006686">
    <property type="entry name" value="MscS_channel_CS"/>
</dbReference>
<keyword evidence="6 7" id="KW-0472">Membrane</keyword>
<dbReference type="SUPFAM" id="SSF82861">
    <property type="entry name" value="Mechanosensitive channel protein MscS (YggB), transmembrane region"/>
    <property type="match status" value="1"/>
</dbReference>
<dbReference type="InterPro" id="IPR049278">
    <property type="entry name" value="MS_channel_C"/>
</dbReference>
<dbReference type="InterPro" id="IPR006685">
    <property type="entry name" value="MscS_channel_2nd"/>
</dbReference>
<evidence type="ECO:0000256" key="4">
    <source>
        <dbReference type="ARBA" id="ARBA00022692"/>
    </source>
</evidence>
<dbReference type="SUPFAM" id="SSF82689">
    <property type="entry name" value="Mechanosensitive channel protein MscS (YggB), C-terminal domain"/>
    <property type="match status" value="1"/>
</dbReference>
<dbReference type="Pfam" id="PF05552">
    <property type="entry name" value="MS_channel_1st_1"/>
    <property type="match status" value="1"/>
</dbReference>